<dbReference type="GO" id="GO:0005615">
    <property type="term" value="C:extracellular space"/>
    <property type="evidence" value="ECO:0007669"/>
    <property type="project" value="TreeGrafter"/>
</dbReference>
<gene>
    <name evidence="9" type="ORF">ABXS70_01800</name>
</gene>
<dbReference type="Gene3D" id="3.40.50.200">
    <property type="entry name" value="Peptidase S8/S53 domain"/>
    <property type="match status" value="1"/>
</dbReference>
<dbReference type="Gene3D" id="1.20.90.10">
    <property type="entry name" value="Phospholipase A2 domain"/>
    <property type="match status" value="1"/>
</dbReference>
<evidence type="ECO:0000256" key="4">
    <source>
        <dbReference type="ARBA" id="ARBA00022670"/>
    </source>
</evidence>
<evidence type="ECO:0000256" key="6">
    <source>
        <dbReference type="ARBA" id="ARBA00022825"/>
    </source>
</evidence>
<evidence type="ECO:0000256" key="7">
    <source>
        <dbReference type="PROSITE-ProRule" id="PRU01240"/>
    </source>
</evidence>
<dbReference type="PROSITE" id="PS51892">
    <property type="entry name" value="SUBTILASE"/>
    <property type="match status" value="1"/>
</dbReference>
<dbReference type="GO" id="GO:0050482">
    <property type="term" value="P:arachidonate secretion"/>
    <property type="evidence" value="ECO:0007669"/>
    <property type="project" value="InterPro"/>
</dbReference>
<dbReference type="InterPro" id="IPR050131">
    <property type="entry name" value="Peptidase_S8_subtilisin-like"/>
</dbReference>
<dbReference type="GO" id="GO:0006508">
    <property type="term" value="P:proteolysis"/>
    <property type="evidence" value="ECO:0007669"/>
    <property type="project" value="UniProtKB-KW"/>
</dbReference>
<protein>
    <submittedName>
        <fullName evidence="9">S8 family serine peptidase</fullName>
    </submittedName>
</protein>
<dbReference type="GO" id="GO:0006644">
    <property type="term" value="P:phospholipid metabolic process"/>
    <property type="evidence" value="ECO:0007669"/>
    <property type="project" value="InterPro"/>
</dbReference>
<dbReference type="PANTHER" id="PTHR43806:SF11">
    <property type="entry name" value="CEREVISIN-RELATED"/>
    <property type="match status" value="1"/>
</dbReference>
<keyword evidence="3" id="KW-0964">Secreted</keyword>
<comment type="similarity">
    <text evidence="2 7">Belongs to the peptidase S8 family.</text>
</comment>
<sequence length="261" mass="28329">MRILVICASGNSGDNDLDTDEFMYPGYYEEVVQVGAVDSDRLLAPFSNSNDQIDLYAPGVGVISTIPKSRYAEMSGTSMAAPHAAGAAALLINKFELLTSRQMSESELYEALRQNTDQFGDAAYVWYSRFTHVEHPENIEQVIGVIVEDGVEKQYEIVNDSVQMINEAKVIDTAAKEEAITPQDNCFIHGNWCGPGCSGPSAPVDATDRCCMYHDKCYETNGYFSCECDSNVLACLRGVSGFAAGIVRAYFIAAQVAGACS</sequence>
<dbReference type="PROSITE" id="PS00138">
    <property type="entry name" value="SUBTILASE_SER"/>
    <property type="match status" value="1"/>
</dbReference>
<evidence type="ECO:0000256" key="1">
    <source>
        <dbReference type="ARBA" id="ARBA00004613"/>
    </source>
</evidence>
<evidence type="ECO:0000256" key="3">
    <source>
        <dbReference type="ARBA" id="ARBA00022525"/>
    </source>
</evidence>
<keyword evidence="4" id="KW-0645">Protease</keyword>
<keyword evidence="5" id="KW-0378">Hydrolase</keyword>
<evidence type="ECO:0000259" key="8">
    <source>
        <dbReference type="Pfam" id="PF00082"/>
    </source>
</evidence>
<dbReference type="GO" id="GO:0004623">
    <property type="term" value="F:phospholipase A2 activity"/>
    <property type="evidence" value="ECO:0007669"/>
    <property type="project" value="InterPro"/>
</dbReference>
<dbReference type="AlphaFoldDB" id="A0AAU8NLP1"/>
<organism evidence="9">
    <name type="scientific">Paenibacillus sp. AN1007</name>
    <dbReference type="NCBI Taxonomy" id="3151385"/>
    <lineage>
        <taxon>Bacteria</taxon>
        <taxon>Bacillati</taxon>
        <taxon>Bacillota</taxon>
        <taxon>Bacilli</taxon>
        <taxon>Bacillales</taxon>
        <taxon>Paenibacillaceae</taxon>
        <taxon>Paenibacillus</taxon>
    </lineage>
</organism>
<accession>A0AAU8NLP1</accession>
<dbReference type="SUPFAM" id="SSF48619">
    <property type="entry name" value="Phospholipase A2, PLA2"/>
    <property type="match status" value="1"/>
</dbReference>
<dbReference type="InterPro" id="IPR000209">
    <property type="entry name" value="Peptidase_S8/S53_dom"/>
</dbReference>
<proteinExistence type="inferred from homology"/>
<dbReference type="PROSITE" id="PS00118">
    <property type="entry name" value="PA2_HIS"/>
    <property type="match status" value="1"/>
</dbReference>
<comment type="caution">
    <text evidence="7">Lacks conserved residue(s) required for the propagation of feature annotation.</text>
</comment>
<dbReference type="RefSeq" id="WP_366296508.1">
    <property type="nucleotide sequence ID" value="NZ_CP159992.1"/>
</dbReference>
<dbReference type="Pfam" id="PF00082">
    <property type="entry name" value="Peptidase_S8"/>
    <property type="match status" value="1"/>
</dbReference>
<comment type="subcellular location">
    <subcellularLocation>
        <location evidence="1">Secreted</location>
    </subcellularLocation>
</comment>
<evidence type="ECO:0000313" key="9">
    <source>
        <dbReference type="EMBL" id="XCP97873.1"/>
    </source>
</evidence>
<dbReference type="EMBL" id="CP159992">
    <property type="protein sequence ID" value="XCP97873.1"/>
    <property type="molecule type" value="Genomic_DNA"/>
</dbReference>
<dbReference type="InterPro" id="IPR023828">
    <property type="entry name" value="Peptidase_S8_Ser-AS"/>
</dbReference>
<name>A0AAU8NLP1_9BACL</name>
<evidence type="ECO:0000256" key="5">
    <source>
        <dbReference type="ARBA" id="ARBA00022801"/>
    </source>
</evidence>
<keyword evidence="6" id="KW-0720">Serine protease</keyword>
<dbReference type="GO" id="GO:0004252">
    <property type="term" value="F:serine-type endopeptidase activity"/>
    <property type="evidence" value="ECO:0007669"/>
    <property type="project" value="InterPro"/>
</dbReference>
<dbReference type="PANTHER" id="PTHR43806">
    <property type="entry name" value="PEPTIDASE S8"/>
    <property type="match status" value="1"/>
</dbReference>
<reference evidence="9" key="1">
    <citation type="submission" date="2024-05" db="EMBL/GenBank/DDBJ databases">
        <title>Draft genome assemblies of 36 bacteria isolated from hibernating arctic ground squirrels.</title>
        <authorList>
            <person name="McKee H."/>
            <person name="Mullen L."/>
            <person name="Drown D.M."/>
            <person name="Duddleston K.N."/>
        </authorList>
    </citation>
    <scope>NUCLEOTIDE SEQUENCE</scope>
    <source>
        <strain evidence="9">AN1007</strain>
    </source>
</reference>
<dbReference type="SUPFAM" id="SSF52743">
    <property type="entry name" value="Subtilisin-like"/>
    <property type="match status" value="1"/>
</dbReference>
<dbReference type="InterPro" id="IPR033113">
    <property type="entry name" value="PLA2_histidine"/>
</dbReference>
<feature type="domain" description="Peptidase S8/S53" evidence="8">
    <location>
        <begin position="3"/>
        <end position="110"/>
    </location>
</feature>
<evidence type="ECO:0000256" key="2">
    <source>
        <dbReference type="ARBA" id="ARBA00011073"/>
    </source>
</evidence>
<dbReference type="InterPro" id="IPR036444">
    <property type="entry name" value="PLipase_A2_dom_sf"/>
</dbReference>
<dbReference type="InterPro" id="IPR036852">
    <property type="entry name" value="Peptidase_S8/S53_dom_sf"/>
</dbReference>